<comment type="similarity">
    <text evidence="7">Belongs to the ThrE exporter (TC 2.A.79) family.</text>
</comment>
<keyword evidence="3" id="KW-0997">Cell inner membrane</keyword>
<feature type="transmembrane region" description="Helical" evidence="8">
    <location>
        <begin position="136"/>
        <end position="157"/>
    </location>
</feature>
<keyword evidence="5 8" id="KW-1133">Transmembrane helix</keyword>
<dbReference type="Proteomes" id="UP000190121">
    <property type="component" value="Unassembled WGS sequence"/>
</dbReference>
<reference evidence="11" key="1">
    <citation type="submission" date="2017-02" db="EMBL/GenBank/DDBJ databases">
        <authorList>
            <person name="Varghese N."/>
            <person name="Submissions S."/>
        </authorList>
    </citation>
    <scope>NUCLEOTIDE SEQUENCE [LARGE SCALE GENOMIC DNA]</scope>
    <source>
        <strain evidence="11">ATCC 51356</strain>
    </source>
</reference>
<evidence type="ECO:0000256" key="7">
    <source>
        <dbReference type="ARBA" id="ARBA00034125"/>
    </source>
</evidence>
<evidence type="ECO:0000256" key="3">
    <source>
        <dbReference type="ARBA" id="ARBA00022519"/>
    </source>
</evidence>
<feature type="transmembrane region" description="Helical" evidence="8">
    <location>
        <begin position="58"/>
        <end position="78"/>
    </location>
</feature>
<evidence type="ECO:0000256" key="5">
    <source>
        <dbReference type="ARBA" id="ARBA00022989"/>
    </source>
</evidence>
<accession>A0A1T4LGP5</accession>
<dbReference type="InterPro" id="IPR050539">
    <property type="entry name" value="ThrE_Dicarb/AminoAcid_Exp"/>
</dbReference>
<evidence type="ECO:0000256" key="2">
    <source>
        <dbReference type="ARBA" id="ARBA00022475"/>
    </source>
</evidence>
<dbReference type="OrthoDB" id="9810047at2"/>
<dbReference type="Pfam" id="PF12821">
    <property type="entry name" value="ThrE_2"/>
    <property type="match status" value="1"/>
</dbReference>
<feature type="transmembrane region" description="Helical" evidence="8">
    <location>
        <begin position="6"/>
        <end position="27"/>
    </location>
</feature>
<proteinExistence type="inferred from homology"/>
<dbReference type="GO" id="GO:0015744">
    <property type="term" value="P:succinate transport"/>
    <property type="evidence" value="ECO:0007669"/>
    <property type="project" value="TreeGrafter"/>
</dbReference>
<evidence type="ECO:0000259" key="9">
    <source>
        <dbReference type="Pfam" id="PF12821"/>
    </source>
</evidence>
<protein>
    <submittedName>
        <fullName evidence="10">Uncharacterized membrane protein YjjB, DUF3815 family</fullName>
    </submittedName>
</protein>
<organism evidence="10 11">
    <name type="scientific">Porphyromonas circumdentaria</name>
    <dbReference type="NCBI Taxonomy" id="29524"/>
    <lineage>
        <taxon>Bacteria</taxon>
        <taxon>Pseudomonadati</taxon>
        <taxon>Bacteroidota</taxon>
        <taxon>Bacteroidia</taxon>
        <taxon>Bacteroidales</taxon>
        <taxon>Porphyromonadaceae</taxon>
        <taxon>Porphyromonas</taxon>
    </lineage>
</organism>
<feature type="domain" description="Threonine/Serine exporter ThrE" evidence="9">
    <location>
        <begin position="14"/>
        <end position="144"/>
    </location>
</feature>
<evidence type="ECO:0000256" key="6">
    <source>
        <dbReference type="ARBA" id="ARBA00023136"/>
    </source>
</evidence>
<sequence length="169" mass="18756">MITMDILTGFLSDAFFAGMAAVGFAAVSVPPRRAFPPIVVLAALGHAIRWYMMHHLNVDIVGASLIAALLIGFGSYIFGRWWVHCPMTVLYIPALLPMIPGMYAYNAVLSLVRFVIHHKNPTLSVQYMQAYLTNFTIALTVLLVLGIGSILPVFLLHKSSYTLSRRKKY</sequence>
<dbReference type="EMBL" id="FUXE01000003">
    <property type="protein sequence ID" value="SJZ53777.1"/>
    <property type="molecule type" value="Genomic_DNA"/>
</dbReference>
<comment type="subcellular location">
    <subcellularLocation>
        <location evidence="1">Cell membrane</location>
        <topology evidence="1">Multi-pass membrane protein</topology>
    </subcellularLocation>
</comment>
<evidence type="ECO:0000313" key="10">
    <source>
        <dbReference type="EMBL" id="SJZ53777.1"/>
    </source>
</evidence>
<evidence type="ECO:0000256" key="4">
    <source>
        <dbReference type="ARBA" id="ARBA00022692"/>
    </source>
</evidence>
<dbReference type="PANTHER" id="PTHR34390:SF1">
    <property type="entry name" value="SUCCINATE TRANSPORTER SUBUNIT YJJB-RELATED"/>
    <property type="match status" value="1"/>
</dbReference>
<keyword evidence="11" id="KW-1185">Reference proteome</keyword>
<evidence type="ECO:0000313" key="11">
    <source>
        <dbReference type="Proteomes" id="UP000190121"/>
    </source>
</evidence>
<dbReference type="AlphaFoldDB" id="A0A1T4LGP5"/>
<keyword evidence="4 8" id="KW-0812">Transmembrane</keyword>
<dbReference type="GO" id="GO:0005886">
    <property type="term" value="C:plasma membrane"/>
    <property type="evidence" value="ECO:0007669"/>
    <property type="project" value="UniProtKB-SubCell"/>
</dbReference>
<dbReference type="PANTHER" id="PTHR34390">
    <property type="entry name" value="UPF0442 PROTEIN YJJB-RELATED"/>
    <property type="match status" value="1"/>
</dbReference>
<keyword evidence="2" id="KW-1003">Cell membrane</keyword>
<keyword evidence="6 8" id="KW-0472">Membrane</keyword>
<evidence type="ECO:0000256" key="8">
    <source>
        <dbReference type="SAM" id="Phobius"/>
    </source>
</evidence>
<evidence type="ECO:0000256" key="1">
    <source>
        <dbReference type="ARBA" id="ARBA00004651"/>
    </source>
</evidence>
<dbReference type="STRING" id="29524.SAMN02745171_00411"/>
<gene>
    <name evidence="10" type="ORF">SAMN02745171_00411</name>
</gene>
<feature type="transmembrane region" description="Helical" evidence="8">
    <location>
        <begin position="90"/>
        <end position="116"/>
    </location>
</feature>
<dbReference type="InterPro" id="IPR024528">
    <property type="entry name" value="ThrE_2"/>
</dbReference>
<name>A0A1T4LGP5_9PORP</name>